<gene>
    <name evidence="1" type="ORF">LuPra_00375</name>
</gene>
<protein>
    <submittedName>
        <fullName evidence="1">Glutaredoxin-like domain protein</fullName>
    </submittedName>
</protein>
<proteinExistence type="predicted"/>
<reference evidence="1 2" key="1">
    <citation type="journal article" date="2016" name="Genome Announc.">
        <title>First Complete Genome Sequence of a Subdivision 6 Acidobacterium Strain.</title>
        <authorList>
            <person name="Huang S."/>
            <person name="Vieira S."/>
            <person name="Bunk B."/>
            <person name="Riedel T."/>
            <person name="Sproer C."/>
            <person name="Overmann J."/>
        </authorList>
    </citation>
    <scope>NUCLEOTIDE SEQUENCE [LARGE SCALE GENOMIC DNA]</scope>
    <source>
        <strain evidence="2">DSM 100886 HEG_-6_39</strain>
    </source>
</reference>
<name>A0A143PGM5_LUTPR</name>
<accession>A0A143PGM5</accession>
<keyword evidence="2" id="KW-1185">Reference proteome</keyword>
<evidence type="ECO:0000313" key="1">
    <source>
        <dbReference type="EMBL" id="AMY07208.1"/>
    </source>
</evidence>
<organism evidence="1 2">
    <name type="scientific">Luteitalea pratensis</name>
    <dbReference type="NCBI Taxonomy" id="1855912"/>
    <lineage>
        <taxon>Bacteria</taxon>
        <taxon>Pseudomonadati</taxon>
        <taxon>Acidobacteriota</taxon>
        <taxon>Vicinamibacteria</taxon>
        <taxon>Vicinamibacterales</taxon>
        <taxon>Vicinamibacteraceae</taxon>
        <taxon>Luteitalea</taxon>
    </lineage>
</organism>
<dbReference type="EMBL" id="CP015136">
    <property type="protein sequence ID" value="AMY07208.1"/>
    <property type="molecule type" value="Genomic_DNA"/>
</dbReference>
<reference evidence="2" key="2">
    <citation type="submission" date="2016-04" db="EMBL/GenBank/DDBJ databases">
        <title>First Complete Genome Sequence of a Subdivision 6 Acidobacterium.</title>
        <authorList>
            <person name="Huang S."/>
            <person name="Vieira S."/>
            <person name="Bunk B."/>
            <person name="Riedel T."/>
            <person name="Sproeer C."/>
            <person name="Overmann J."/>
        </authorList>
    </citation>
    <scope>NUCLEOTIDE SEQUENCE [LARGE SCALE GENOMIC DNA]</scope>
    <source>
        <strain evidence="2">DSM 100886 HEG_-6_39</strain>
    </source>
</reference>
<dbReference type="Proteomes" id="UP000076079">
    <property type="component" value="Chromosome"/>
</dbReference>
<sequence>MEYPDLVRRFRVSGVPKTVINESADILGAVPEAEFVTTVVNG</sequence>
<evidence type="ECO:0000313" key="2">
    <source>
        <dbReference type="Proteomes" id="UP000076079"/>
    </source>
</evidence>
<dbReference type="KEGG" id="abac:LuPra_00375"/>
<dbReference type="AlphaFoldDB" id="A0A143PGM5"/>
<dbReference type="Gene3D" id="3.40.30.10">
    <property type="entry name" value="Glutaredoxin"/>
    <property type="match status" value="1"/>
</dbReference>